<name>W2NRB0_PHYNI</name>
<reference evidence="1" key="1">
    <citation type="submission" date="2013-11" db="EMBL/GenBank/DDBJ databases">
        <title>The Genome Sequence of Phytophthora parasitica IAC_01/95.</title>
        <authorList>
            <consortium name="The Broad Institute Genomics Platform"/>
            <person name="Russ C."/>
            <person name="Tyler B."/>
            <person name="Panabieres F."/>
            <person name="Shan W."/>
            <person name="Tripathy S."/>
            <person name="Grunwald N."/>
            <person name="Machado M."/>
            <person name="Johnson C.S."/>
            <person name="Arredondo F."/>
            <person name="Hong C."/>
            <person name="Coffey M."/>
            <person name="Young S.K."/>
            <person name="Zeng Q."/>
            <person name="Gargeya S."/>
            <person name="Fitzgerald M."/>
            <person name="Abouelleil A."/>
            <person name="Alvarado L."/>
            <person name="Chapman S.B."/>
            <person name="Gainer-Dewar J."/>
            <person name="Goldberg J."/>
            <person name="Griggs A."/>
            <person name="Gujja S."/>
            <person name="Hansen M."/>
            <person name="Howarth C."/>
            <person name="Imamovic A."/>
            <person name="Ireland A."/>
            <person name="Larimer J."/>
            <person name="McCowan C."/>
            <person name="Murphy C."/>
            <person name="Pearson M."/>
            <person name="Poon T.W."/>
            <person name="Priest M."/>
            <person name="Roberts A."/>
            <person name="Saif S."/>
            <person name="Shea T."/>
            <person name="Sykes S."/>
            <person name="Wortman J."/>
            <person name="Nusbaum C."/>
            <person name="Birren B."/>
        </authorList>
    </citation>
    <scope>NUCLEOTIDE SEQUENCE [LARGE SCALE GENOMIC DNA]</scope>
    <source>
        <strain evidence="1">IAC_01/95</strain>
    </source>
</reference>
<dbReference type="Proteomes" id="UP000054532">
    <property type="component" value="Unassembled WGS sequence"/>
</dbReference>
<gene>
    <name evidence="1" type="ORF">L914_05711</name>
</gene>
<dbReference type="EMBL" id="KI692036">
    <property type="protein sequence ID" value="ETM50209.1"/>
    <property type="molecule type" value="Genomic_DNA"/>
</dbReference>
<accession>W2NRB0</accession>
<dbReference type="PANTHER" id="PTHR34409:SF1">
    <property type="entry name" value="MYB-LIKE DOMAIN-CONTAINING PROTEIN"/>
    <property type="match status" value="1"/>
</dbReference>
<dbReference type="PANTHER" id="PTHR34409">
    <property type="entry name" value="SET DOMAIN-CONTAINING PROTEIN"/>
    <property type="match status" value="1"/>
</dbReference>
<protein>
    <submittedName>
        <fullName evidence="1">Uncharacterized protein</fullName>
    </submittedName>
</protein>
<dbReference type="AlphaFoldDB" id="W2NRB0"/>
<proteinExistence type="predicted"/>
<evidence type="ECO:0000313" key="1">
    <source>
        <dbReference type="EMBL" id="ETM50209.1"/>
    </source>
</evidence>
<sequence length="76" mass="8854">MPRRGRVPGVENYSPEDVERLLEIIGAVLPTGANEWEVVLHHYEDYANVFDHAERELTSLNVRVARRIQRSIEERV</sequence>
<organism evidence="1">
    <name type="scientific">Phytophthora nicotianae</name>
    <name type="common">Potato buckeye rot agent</name>
    <name type="synonym">Phytophthora parasitica</name>
    <dbReference type="NCBI Taxonomy" id="4792"/>
    <lineage>
        <taxon>Eukaryota</taxon>
        <taxon>Sar</taxon>
        <taxon>Stramenopiles</taxon>
        <taxon>Oomycota</taxon>
        <taxon>Peronosporomycetes</taxon>
        <taxon>Peronosporales</taxon>
        <taxon>Peronosporaceae</taxon>
        <taxon>Phytophthora</taxon>
    </lineage>
</organism>